<organism evidence="2 3">
    <name type="scientific">Cereibacter sphaeroides</name>
    <name type="common">Rhodobacter sphaeroides</name>
    <dbReference type="NCBI Taxonomy" id="1063"/>
    <lineage>
        <taxon>Bacteria</taxon>
        <taxon>Pseudomonadati</taxon>
        <taxon>Pseudomonadota</taxon>
        <taxon>Alphaproteobacteria</taxon>
        <taxon>Rhodobacterales</taxon>
        <taxon>Paracoccaceae</taxon>
        <taxon>Cereibacter</taxon>
    </lineage>
</organism>
<comment type="caution">
    <text evidence="2">The sequence shown here is derived from an EMBL/GenBank/DDBJ whole genome shotgun (WGS) entry which is preliminary data.</text>
</comment>
<dbReference type="AlphaFoldDB" id="A0A2W5UR68"/>
<dbReference type="EMBL" id="QFQS01000001">
    <property type="protein sequence ID" value="PZR00281.1"/>
    <property type="molecule type" value="Genomic_DNA"/>
</dbReference>
<dbReference type="Proteomes" id="UP000248975">
    <property type="component" value="Unassembled WGS sequence"/>
</dbReference>
<sequence>MADLSRLLPLILMLALPANAADAPMSVSEFEAFSTGKTLTYALGGEIYGAEQYLPGRKVVWAFKGEECRRGWWFEKGNEVCFIYEQDGEPQCWTFMKGASGLRAHFAGDPDGAELAAVSESNQPLTCAGPDLGV</sequence>
<evidence type="ECO:0000256" key="1">
    <source>
        <dbReference type="SAM" id="SignalP"/>
    </source>
</evidence>
<accession>A0A2W5UR68</accession>
<reference evidence="2 3" key="1">
    <citation type="submission" date="2017-08" db="EMBL/GenBank/DDBJ databases">
        <title>Infants hospitalized years apart are colonized by the same room-sourced microbial strains.</title>
        <authorList>
            <person name="Brooks B."/>
            <person name="Olm M.R."/>
            <person name="Firek B.A."/>
            <person name="Baker R."/>
            <person name="Thomas B.C."/>
            <person name="Morowitz M.J."/>
            <person name="Banfield J.F."/>
        </authorList>
    </citation>
    <scope>NUCLEOTIDE SEQUENCE [LARGE SCALE GENOMIC DNA]</scope>
    <source>
        <strain evidence="2">S2_003_000_R2_11</strain>
    </source>
</reference>
<evidence type="ECO:0000313" key="3">
    <source>
        <dbReference type="Proteomes" id="UP000248975"/>
    </source>
</evidence>
<protein>
    <recommendedName>
        <fullName evidence="4">DUF995 domain-containing protein</fullName>
    </recommendedName>
</protein>
<proteinExistence type="predicted"/>
<feature type="signal peptide" evidence="1">
    <location>
        <begin position="1"/>
        <end position="20"/>
    </location>
</feature>
<name>A0A2W5UR68_CERSP</name>
<keyword evidence="1" id="KW-0732">Signal</keyword>
<feature type="chain" id="PRO_5016130174" description="DUF995 domain-containing protein" evidence="1">
    <location>
        <begin position="21"/>
        <end position="134"/>
    </location>
</feature>
<evidence type="ECO:0000313" key="2">
    <source>
        <dbReference type="EMBL" id="PZR00281.1"/>
    </source>
</evidence>
<gene>
    <name evidence="2" type="ORF">DI533_06770</name>
</gene>
<evidence type="ECO:0008006" key="4">
    <source>
        <dbReference type="Google" id="ProtNLM"/>
    </source>
</evidence>